<dbReference type="SUPFAM" id="SSF51395">
    <property type="entry name" value="FMN-linked oxidoreductases"/>
    <property type="match status" value="1"/>
</dbReference>
<keyword evidence="5 12" id="KW-0288">FMN</keyword>
<dbReference type="Gene3D" id="3.20.20.70">
    <property type="entry name" value="Aldolase class I"/>
    <property type="match status" value="1"/>
</dbReference>
<dbReference type="Proteomes" id="UP000275925">
    <property type="component" value="Unassembled WGS sequence"/>
</dbReference>
<dbReference type="EMBL" id="BGZO01000004">
    <property type="protein sequence ID" value="GBR75602.1"/>
    <property type="molecule type" value="Genomic_DNA"/>
</dbReference>
<evidence type="ECO:0000256" key="5">
    <source>
        <dbReference type="ARBA" id="ARBA00022643"/>
    </source>
</evidence>
<dbReference type="PANTHER" id="PTHR45846:SF1">
    <property type="entry name" value="TRNA-DIHYDROURIDINE(47) SYNTHASE [NAD(P)(+)]-LIKE"/>
    <property type="match status" value="1"/>
</dbReference>
<dbReference type="EC" id="1.3.1.-" evidence="12"/>
<feature type="binding site" evidence="14">
    <location>
        <position position="73"/>
    </location>
    <ligand>
        <name>FMN</name>
        <dbReference type="ChEBI" id="CHEBI:58210"/>
    </ligand>
</feature>
<dbReference type="InterPro" id="IPR035587">
    <property type="entry name" value="DUS-like_FMN-bd"/>
</dbReference>
<dbReference type="PANTHER" id="PTHR45846">
    <property type="entry name" value="TRNA-DIHYDROURIDINE(47) SYNTHASE [NAD(P)(+)]-LIKE"/>
    <property type="match status" value="1"/>
</dbReference>
<comment type="catalytic activity">
    <reaction evidence="10">
        <text>a 5,6-dihydrouridine in tRNA + NADP(+) = a uridine in tRNA + NADPH + H(+)</text>
        <dbReference type="Rhea" id="RHEA:23624"/>
        <dbReference type="Rhea" id="RHEA-COMP:13339"/>
        <dbReference type="Rhea" id="RHEA-COMP:13887"/>
        <dbReference type="ChEBI" id="CHEBI:15378"/>
        <dbReference type="ChEBI" id="CHEBI:57783"/>
        <dbReference type="ChEBI" id="CHEBI:58349"/>
        <dbReference type="ChEBI" id="CHEBI:65315"/>
        <dbReference type="ChEBI" id="CHEBI:74443"/>
    </reaction>
</comment>
<dbReference type="GO" id="GO:0000049">
    <property type="term" value="F:tRNA binding"/>
    <property type="evidence" value="ECO:0007669"/>
    <property type="project" value="UniProtKB-KW"/>
</dbReference>
<dbReference type="InterPro" id="IPR013785">
    <property type="entry name" value="Aldolase_TIM"/>
</dbReference>
<evidence type="ECO:0000256" key="7">
    <source>
        <dbReference type="ARBA" id="ARBA00022857"/>
    </source>
</evidence>
<feature type="binding site" evidence="14">
    <location>
        <begin position="228"/>
        <end position="229"/>
    </location>
    <ligand>
        <name>FMN</name>
        <dbReference type="ChEBI" id="CHEBI:58210"/>
    </ligand>
</feature>
<dbReference type="AlphaFoldDB" id="A0A388TEX8"/>
<evidence type="ECO:0000256" key="14">
    <source>
        <dbReference type="PIRSR" id="PIRSR006621-2"/>
    </source>
</evidence>
<comment type="cofactor">
    <cofactor evidence="1 12 14">
        <name>FMN</name>
        <dbReference type="ChEBI" id="CHEBI:58210"/>
    </cofactor>
</comment>
<keyword evidence="7" id="KW-0521">NADP</keyword>
<evidence type="ECO:0000256" key="10">
    <source>
        <dbReference type="ARBA" id="ARBA00048205"/>
    </source>
</evidence>
<feature type="active site" description="Proton donor" evidence="13">
    <location>
        <position position="104"/>
    </location>
</feature>
<dbReference type="CDD" id="cd02801">
    <property type="entry name" value="DUS_like_FMN"/>
    <property type="match status" value="1"/>
</dbReference>
<evidence type="ECO:0000256" key="3">
    <source>
        <dbReference type="ARBA" id="ARBA00022555"/>
    </source>
</evidence>
<feature type="binding site" evidence="14">
    <location>
        <position position="173"/>
    </location>
    <ligand>
        <name>FMN</name>
        <dbReference type="ChEBI" id="CHEBI:58210"/>
    </ligand>
</feature>
<keyword evidence="17" id="KW-1185">Reference proteome</keyword>
<dbReference type="Pfam" id="PF01207">
    <property type="entry name" value="Dus"/>
    <property type="match status" value="1"/>
</dbReference>
<dbReference type="GO" id="GO:0050660">
    <property type="term" value="F:flavin adenine dinucleotide binding"/>
    <property type="evidence" value="ECO:0007669"/>
    <property type="project" value="InterPro"/>
</dbReference>
<evidence type="ECO:0000256" key="4">
    <source>
        <dbReference type="ARBA" id="ARBA00022630"/>
    </source>
</evidence>
<dbReference type="Gene3D" id="1.10.1200.80">
    <property type="entry name" value="Putative flavin oxidoreducatase, domain 2"/>
    <property type="match status" value="1"/>
</dbReference>
<keyword evidence="9 12" id="KW-0560">Oxidoreductase</keyword>
<accession>A0A388TEX8</accession>
<organism evidence="16 17">
    <name type="scientific">Candidatus Termititenax persephonae</name>
    <dbReference type="NCBI Taxonomy" id="2218525"/>
    <lineage>
        <taxon>Bacteria</taxon>
        <taxon>Bacillati</taxon>
        <taxon>Candidatus Margulisiibacteriota</taxon>
        <taxon>Candidatus Termititenacia</taxon>
        <taxon>Candidatus Termititenacales</taxon>
        <taxon>Candidatus Termititenacaceae</taxon>
        <taxon>Candidatus Termititenax</taxon>
    </lineage>
</organism>
<evidence type="ECO:0000256" key="11">
    <source>
        <dbReference type="ARBA" id="ARBA00048802"/>
    </source>
</evidence>
<evidence type="ECO:0000256" key="13">
    <source>
        <dbReference type="PIRSR" id="PIRSR006621-1"/>
    </source>
</evidence>
<dbReference type="GO" id="GO:0017150">
    <property type="term" value="F:tRNA dihydrouridine synthase activity"/>
    <property type="evidence" value="ECO:0007669"/>
    <property type="project" value="InterPro"/>
</dbReference>
<comment type="catalytic activity">
    <reaction evidence="11">
        <text>a 5,6-dihydrouridine in tRNA + NAD(+) = a uridine in tRNA + NADH + H(+)</text>
        <dbReference type="Rhea" id="RHEA:54452"/>
        <dbReference type="Rhea" id="RHEA-COMP:13339"/>
        <dbReference type="Rhea" id="RHEA-COMP:13887"/>
        <dbReference type="ChEBI" id="CHEBI:15378"/>
        <dbReference type="ChEBI" id="CHEBI:57540"/>
        <dbReference type="ChEBI" id="CHEBI:57945"/>
        <dbReference type="ChEBI" id="CHEBI:65315"/>
        <dbReference type="ChEBI" id="CHEBI:74443"/>
    </reaction>
</comment>
<dbReference type="InterPro" id="IPR018517">
    <property type="entry name" value="tRNA_hU_synthase_CS"/>
</dbReference>
<keyword evidence="14" id="KW-0547">Nucleotide-binding</keyword>
<comment type="function">
    <text evidence="2 12">Catalyzes the synthesis of 5,6-dihydrouridine (D), a modified base found in the D-loop of most tRNAs, via the reduction of the C5-C6 double bond in target uridines.</text>
</comment>
<protein>
    <recommendedName>
        <fullName evidence="12">tRNA-dihydrouridine synthase</fullName>
        <ecNumber evidence="12">1.3.1.-</ecNumber>
    </recommendedName>
</protein>
<dbReference type="InterPro" id="IPR001269">
    <property type="entry name" value="DUS_fam"/>
</dbReference>
<evidence type="ECO:0000256" key="2">
    <source>
        <dbReference type="ARBA" id="ARBA00002790"/>
    </source>
</evidence>
<reference evidence="16 17" key="1">
    <citation type="journal article" date="2019" name="ISME J.">
        <title>Genome analyses of uncultured TG2/ZB3 bacteria in 'Margulisbacteria' specifically attached to ectosymbiotic spirochetes of protists in the termite gut.</title>
        <authorList>
            <person name="Utami Y.D."/>
            <person name="Kuwahara H."/>
            <person name="Igai K."/>
            <person name="Murakami T."/>
            <person name="Sugaya K."/>
            <person name="Morikawa T."/>
            <person name="Nagura Y."/>
            <person name="Yuki M."/>
            <person name="Deevong P."/>
            <person name="Inoue T."/>
            <person name="Kihara K."/>
            <person name="Lo N."/>
            <person name="Yamada A."/>
            <person name="Ohkuma M."/>
            <person name="Hongoh Y."/>
        </authorList>
    </citation>
    <scope>NUCLEOTIDE SEQUENCE [LARGE SCALE GENOMIC DNA]</scope>
    <source>
        <strain evidence="16">NkOx7-02</strain>
    </source>
</reference>
<sequence length="323" mass="35439">MDSQFRIGGLTLKNNILSAPLSGISDLVFREITTAYGAGLTYTGMISVSGLARQNRKTLHYLDLGKDCPVAVQLFGKNPEEFAKATDFLAEHSGFACIDINMGCPVRKVVSSGSGAALMRNLDLAKEIIELTVAKSPVPVTVKFRLGWDSQSLNFVELGKIAEQAGAAAVTLHARTRQQSYTGAADWTKIKELKQALKIPVIGNGDIKTRADIAAMLRQTGCDAVMVARASIGNPWIFAPTEVRPSLRQRIEVYLAHTRRLLQYRPANERQAIAEMRKFAARYISSFSGAAELRREINTIDDYAGLEKLLKPQLSTNYAHLLI</sequence>
<evidence type="ECO:0000256" key="9">
    <source>
        <dbReference type="ARBA" id="ARBA00023002"/>
    </source>
</evidence>
<evidence type="ECO:0000256" key="6">
    <source>
        <dbReference type="ARBA" id="ARBA00022694"/>
    </source>
</evidence>
<dbReference type="PIRSF" id="PIRSF006621">
    <property type="entry name" value="Dus"/>
    <property type="match status" value="1"/>
</dbReference>
<evidence type="ECO:0000313" key="16">
    <source>
        <dbReference type="EMBL" id="GBR75602.1"/>
    </source>
</evidence>
<dbReference type="InterPro" id="IPR004652">
    <property type="entry name" value="DusB-like"/>
</dbReference>
<feature type="binding site" evidence="14">
    <location>
        <position position="143"/>
    </location>
    <ligand>
        <name>FMN</name>
        <dbReference type="ChEBI" id="CHEBI:58210"/>
    </ligand>
</feature>
<keyword evidence="6 12" id="KW-0819">tRNA processing</keyword>
<proteinExistence type="inferred from homology"/>
<comment type="caution">
    <text evidence="16">The sequence shown here is derived from an EMBL/GenBank/DDBJ whole genome shotgun (WGS) entry which is preliminary data.</text>
</comment>
<evidence type="ECO:0000313" key="17">
    <source>
        <dbReference type="Proteomes" id="UP000275925"/>
    </source>
</evidence>
<dbReference type="InterPro" id="IPR024036">
    <property type="entry name" value="tRNA-dHydroUridine_Synthase_C"/>
</dbReference>
<gene>
    <name evidence="16" type="primary">dusB</name>
    <name evidence="16" type="ORF">NO2_0260</name>
</gene>
<keyword evidence="8" id="KW-0694">RNA-binding</keyword>
<keyword evidence="4 12" id="KW-0285">Flavoprotein</keyword>
<keyword evidence="3" id="KW-0820">tRNA-binding</keyword>
<evidence type="ECO:0000259" key="15">
    <source>
        <dbReference type="Pfam" id="PF01207"/>
    </source>
</evidence>
<name>A0A388TEX8_9BACT</name>
<comment type="similarity">
    <text evidence="12">Belongs to the dus family.</text>
</comment>
<evidence type="ECO:0000256" key="1">
    <source>
        <dbReference type="ARBA" id="ARBA00001917"/>
    </source>
</evidence>
<dbReference type="NCBIfam" id="TIGR00737">
    <property type="entry name" value="nifR3_yhdG"/>
    <property type="match status" value="1"/>
</dbReference>
<evidence type="ECO:0000256" key="12">
    <source>
        <dbReference type="PIRNR" id="PIRNR006621"/>
    </source>
</evidence>
<feature type="domain" description="DUS-like FMN-binding" evidence="15">
    <location>
        <begin position="19"/>
        <end position="311"/>
    </location>
</feature>
<evidence type="ECO:0000256" key="8">
    <source>
        <dbReference type="ARBA" id="ARBA00022884"/>
    </source>
</evidence>
<dbReference type="PROSITE" id="PS01136">
    <property type="entry name" value="UPF0034"/>
    <property type="match status" value="1"/>
</dbReference>